<reference evidence="7 8" key="1">
    <citation type="journal article" date="2016" name="Nat. Commun.">
        <title>Thousands of microbial genomes shed light on interconnected biogeochemical processes in an aquifer system.</title>
        <authorList>
            <person name="Anantharaman K."/>
            <person name="Brown C.T."/>
            <person name="Hug L.A."/>
            <person name="Sharon I."/>
            <person name="Castelle C.J."/>
            <person name="Probst A.J."/>
            <person name="Thomas B.C."/>
            <person name="Singh A."/>
            <person name="Wilkins M.J."/>
            <person name="Karaoz U."/>
            <person name="Brodie E.L."/>
            <person name="Williams K.H."/>
            <person name="Hubbard S.S."/>
            <person name="Banfield J.F."/>
        </authorList>
    </citation>
    <scope>NUCLEOTIDE SEQUENCE [LARGE SCALE GENOMIC DNA]</scope>
</reference>
<organism evidence="7 8">
    <name type="scientific">Candidatus Uhrbacteria bacterium RIFCSPLOWO2_01_FULL_47_24</name>
    <dbReference type="NCBI Taxonomy" id="1802401"/>
    <lineage>
        <taxon>Bacteria</taxon>
        <taxon>Candidatus Uhriibacteriota</taxon>
    </lineage>
</organism>
<keyword evidence="3" id="KW-0133">Cell shape</keyword>
<dbReference type="PANTHER" id="PTHR36174:SF1">
    <property type="entry name" value="LIPID II:GLYCINE GLYCYLTRANSFERASE"/>
    <property type="match status" value="1"/>
</dbReference>
<evidence type="ECO:0000256" key="6">
    <source>
        <dbReference type="ARBA" id="ARBA00023316"/>
    </source>
</evidence>
<name>A0A1F7USU3_9BACT</name>
<dbReference type="Pfam" id="PF02388">
    <property type="entry name" value="FemAB"/>
    <property type="match status" value="1"/>
</dbReference>
<evidence type="ECO:0000256" key="3">
    <source>
        <dbReference type="ARBA" id="ARBA00022960"/>
    </source>
</evidence>
<dbReference type="AlphaFoldDB" id="A0A1F7USU3"/>
<evidence type="ECO:0000256" key="5">
    <source>
        <dbReference type="ARBA" id="ARBA00023315"/>
    </source>
</evidence>
<dbReference type="GO" id="GO:0009252">
    <property type="term" value="P:peptidoglycan biosynthetic process"/>
    <property type="evidence" value="ECO:0007669"/>
    <property type="project" value="UniProtKB-KW"/>
</dbReference>
<dbReference type="GO" id="GO:0016755">
    <property type="term" value="F:aminoacyltransferase activity"/>
    <property type="evidence" value="ECO:0007669"/>
    <property type="project" value="InterPro"/>
</dbReference>
<dbReference type="GO" id="GO:0071555">
    <property type="term" value="P:cell wall organization"/>
    <property type="evidence" value="ECO:0007669"/>
    <property type="project" value="UniProtKB-KW"/>
</dbReference>
<dbReference type="InterPro" id="IPR003447">
    <property type="entry name" value="FEMABX"/>
</dbReference>
<gene>
    <name evidence="7" type="ORF">A3B21_00170</name>
</gene>
<sequence length="335" mass="38834">MLTMETRNFLQEEWNAIVLQFEDLNFMQLWEYGEAKRITQGWQVFRHLFRAQGKIVGAAQALVKTLPFTRRGLVWINRAPLAKLYSAPYSDLLQEMSRTLKRYWVDERRMYLRIVPTLSDSVSSLQLMEECGLQSIPNSQWISVRVDLTKDVDDLREQLSQNWRRGLKKAEEAGLSYEVGSSENFVQRLNEEYQVFLQRKRFKTNFTPHFIHTLQKLLPVELKMYIIRGYKEKQSQGSILFGCYGHTAEFLAETLNENGRRSNAGRLLFWNALLGLKQRGFLLLDLGGVHPKETPEGILRFKSGFRGTPYQLVGTFEAAHGTLAHLTKMIVAHLA</sequence>
<dbReference type="STRING" id="1802401.A3B21_00170"/>
<dbReference type="InterPro" id="IPR016181">
    <property type="entry name" value="Acyl_CoA_acyltransferase"/>
</dbReference>
<dbReference type="PANTHER" id="PTHR36174">
    <property type="entry name" value="LIPID II:GLYCINE GLYCYLTRANSFERASE"/>
    <property type="match status" value="1"/>
</dbReference>
<proteinExistence type="inferred from homology"/>
<dbReference type="SUPFAM" id="SSF55729">
    <property type="entry name" value="Acyl-CoA N-acyltransferases (Nat)"/>
    <property type="match status" value="2"/>
</dbReference>
<keyword evidence="2" id="KW-0808">Transferase</keyword>
<protein>
    <recommendedName>
        <fullName evidence="9">BioF2-like acetyltransferase domain-containing protein</fullName>
    </recommendedName>
</protein>
<dbReference type="GO" id="GO:0008360">
    <property type="term" value="P:regulation of cell shape"/>
    <property type="evidence" value="ECO:0007669"/>
    <property type="project" value="UniProtKB-KW"/>
</dbReference>
<accession>A0A1F7USU3</accession>
<dbReference type="Proteomes" id="UP000176897">
    <property type="component" value="Unassembled WGS sequence"/>
</dbReference>
<dbReference type="EMBL" id="MGEJ01000007">
    <property type="protein sequence ID" value="OGL81326.1"/>
    <property type="molecule type" value="Genomic_DNA"/>
</dbReference>
<evidence type="ECO:0000256" key="2">
    <source>
        <dbReference type="ARBA" id="ARBA00022679"/>
    </source>
</evidence>
<comment type="similarity">
    <text evidence="1">Belongs to the FemABX family.</text>
</comment>
<keyword evidence="5" id="KW-0012">Acyltransferase</keyword>
<evidence type="ECO:0000313" key="7">
    <source>
        <dbReference type="EMBL" id="OGL81326.1"/>
    </source>
</evidence>
<evidence type="ECO:0000313" key="8">
    <source>
        <dbReference type="Proteomes" id="UP000176897"/>
    </source>
</evidence>
<evidence type="ECO:0008006" key="9">
    <source>
        <dbReference type="Google" id="ProtNLM"/>
    </source>
</evidence>
<dbReference type="InterPro" id="IPR050644">
    <property type="entry name" value="PG_Glycine_Bridge_Synth"/>
</dbReference>
<evidence type="ECO:0000256" key="1">
    <source>
        <dbReference type="ARBA" id="ARBA00009943"/>
    </source>
</evidence>
<keyword evidence="4" id="KW-0573">Peptidoglycan synthesis</keyword>
<keyword evidence="6" id="KW-0961">Cell wall biogenesis/degradation</keyword>
<evidence type="ECO:0000256" key="4">
    <source>
        <dbReference type="ARBA" id="ARBA00022984"/>
    </source>
</evidence>
<dbReference type="Gene3D" id="3.40.630.30">
    <property type="match status" value="2"/>
</dbReference>
<dbReference type="PROSITE" id="PS51191">
    <property type="entry name" value="FEMABX"/>
    <property type="match status" value="1"/>
</dbReference>
<comment type="caution">
    <text evidence="7">The sequence shown here is derived from an EMBL/GenBank/DDBJ whole genome shotgun (WGS) entry which is preliminary data.</text>
</comment>